<organism evidence="1">
    <name type="scientific">Tanacetum cinerariifolium</name>
    <name type="common">Dalmatian daisy</name>
    <name type="synonym">Chrysanthemum cinerariifolium</name>
    <dbReference type="NCBI Taxonomy" id="118510"/>
    <lineage>
        <taxon>Eukaryota</taxon>
        <taxon>Viridiplantae</taxon>
        <taxon>Streptophyta</taxon>
        <taxon>Embryophyta</taxon>
        <taxon>Tracheophyta</taxon>
        <taxon>Spermatophyta</taxon>
        <taxon>Magnoliopsida</taxon>
        <taxon>eudicotyledons</taxon>
        <taxon>Gunneridae</taxon>
        <taxon>Pentapetalae</taxon>
        <taxon>asterids</taxon>
        <taxon>campanulids</taxon>
        <taxon>Asterales</taxon>
        <taxon>Asteraceae</taxon>
        <taxon>Asteroideae</taxon>
        <taxon>Anthemideae</taxon>
        <taxon>Anthemidinae</taxon>
        <taxon>Tanacetum</taxon>
    </lineage>
</organism>
<sequence>MKLWVVTDVNVKRKKVVYMDDEDGDNDVIEDKNKNARFMKLKYPRNMSISPCEGGGGKPRLYERCKESYENNLYDNDDYQCDNLTPEQTTFYDVFDIRFLVSFFYMRYLVWSVLMEQRGGGISVGEDLFSDVSEQGSSQVIRDGVNVEGDQSGIPTRISRYPSVDSVTILNHRHAGTCVYGFTYEESIWSSGGEAFVTEKYKTSITNKGNTGGIPINSTKPVVILGVSIKSNEELIRLVKRIESDALDDVISELTTAEHDATHALVLELERGIDYVNSDSDTPSEEPNRVTPSVVSHIDESPIIQSVSFQDKHSSYIGAVRRSSFARCLIEINADDVLKERLTMGVLLIEGSGVSIKMVSIYYDWRPPQCDICKIFGHVHDQCPNKSVQYEPNAAINVPKMVVSNVVNTDKSGSSHAPSMSKN</sequence>
<name>A0A6L2P1G2_TANCI</name>
<comment type="caution">
    <text evidence="1">The sequence shown here is derived from an EMBL/GenBank/DDBJ whole genome shotgun (WGS) entry which is preliminary data.</text>
</comment>
<evidence type="ECO:0000313" key="1">
    <source>
        <dbReference type="EMBL" id="GEU91122.1"/>
    </source>
</evidence>
<gene>
    <name evidence="1" type="ORF">Tci_063100</name>
</gene>
<protein>
    <submittedName>
        <fullName evidence="1">Zinc knuckle CX2CX4HX4C</fullName>
    </submittedName>
</protein>
<accession>A0A6L2P1G2</accession>
<proteinExistence type="predicted"/>
<dbReference type="EMBL" id="BKCJ010010336">
    <property type="protein sequence ID" value="GEU91122.1"/>
    <property type="molecule type" value="Genomic_DNA"/>
</dbReference>
<dbReference type="AlphaFoldDB" id="A0A6L2P1G2"/>
<reference evidence="1" key="1">
    <citation type="journal article" date="2019" name="Sci. Rep.">
        <title>Draft genome of Tanacetum cinerariifolium, the natural source of mosquito coil.</title>
        <authorList>
            <person name="Yamashiro T."/>
            <person name="Shiraishi A."/>
            <person name="Satake H."/>
            <person name="Nakayama K."/>
        </authorList>
    </citation>
    <scope>NUCLEOTIDE SEQUENCE</scope>
</reference>